<sequence length="601" mass="65349">MVMGRLWSEEERAMAAAVLGPRAFEYLSGCRVSPEGVVAGDVDAELQTKLQEVVEGPSGRPWTYAIFWQATRARTGEALLVWGDGHCRDAEPRRRGRSIVARAGEAEREEERRQRMIKRVLQKLDAVYGCGDENAAIRLDRVTDAEAYFLISMYFSFPLGEGGPGRALASGKPFWVSDVATSSSSSSSEFCVRAFLARSAGFRTVAFVPLDGGGVVELGSLDRVPEGFEAMKMIRSVFSRGENRLKESIPRIFGMDFTSIGRPPQISASGPEERPVHAGVNGLNWNRMDDNKFLNSVLGGFGADRLGSTPSPSPSPSPSLQRPIPRPADLFTEEHPRISQSLLQKPRPRPRPRPQQLPPPPPPLGTVDFGNGGGATSAAAAASPAAAQSGGALALDSDLPDVESSSKDDRRITAAAAAAAEERRPRKRGRKPANGREEPLNHVEAERQRREKLNQRFYALRAVVPNISKMDKASLLGDAIAYIQELQSRLKEFESDRARWNNPGLGPRPPELEPPSVEIQALHDEVIVRVTSPLDGHPLSRVIQAFNESNVSVVDSNVLATNGSVLHTFVVKSPPDSEQATRDKIVAAISCEMTTSQSQSQ</sequence>
<dbReference type="InterPro" id="IPR025610">
    <property type="entry name" value="MYC/MYB_N"/>
</dbReference>
<dbReference type="PANTHER" id="PTHR11514:SF139">
    <property type="entry name" value="TRANSCRIPTION FACTOR"/>
    <property type="match status" value="1"/>
</dbReference>
<feature type="domain" description="BHLH" evidence="8">
    <location>
        <begin position="437"/>
        <end position="486"/>
    </location>
</feature>
<evidence type="ECO:0000256" key="5">
    <source>
        <dbReference type="ARBA" id="ARBA00023242"/>
    </source>
</evidence>
<comment type="similarity">
    <text evidence="2">Belongs to the bHLH protein family.</text>
</comment>
<dbReference type="OrthoDB" id="638533at2759"/>
<dbReference type="InterPro" id="IPR036638">
    <property type="entry name" value="HLH_DNA-bd_sf"/>
</dbReference>
<dbReference type="CDD" id="cd11449">
    <property type="entry name" value="bHLH_AtAIB_like"/>
    <property type="match status" value="1"/>
</dbReference>
<keyword evidence="5 6" id="KW-0539">Nucleus</keyword>
<dbReference type="SUPFAM" id="SSF47459">
    <property type="entry name" value="HLH, helix-loop-helix DNA-binding domain"/>
    <property type="match status" value="1"/>
</dbReference>
<feature type="region of interest" description="Disordered" evidence="7">
    <location>
        <begin position="304"/>
        <end position="327"/>
    </location>
</feature>
<dbReference type="InterPro" id="IPR054502">
    <property type="entry name" value="bHLH-TF_ACT-like_plant"/>
</dbReference>
<dbReference type="GO" id="GO:0046983">
    <property type="term" value="F:protein dimerization activity"/>
    <property type="evidence" value="ECO:0007669"/>
    <property type="project" value="InterPro"/>
</dbReference>
<dbReference type="Proteomes" id="UP000515123">
    <property type="component" value="Linkage group 16"/>
</dbReference>
<dbReference type="PROSITE" id="PS50888">
    <property type="entry name" value="BHLH"/>
    <property type="match status" value="1"/>
</dbReference>
<dbReference type="Pfam" id="PF00010">
    <property type="entry name" value="HLH"/>
    <property type="match status" value="1"/>
</dbReference>
<dbReference type="SMART" id="SM00353">
    <property type="entry name" value="HLH"/>
    <property type="match status" value="1"/>
</dbReference>
<protein>
    <recommendedName>
        <fullName evidence="6">Transcription factor</fullName>
        <shortName evidence="6">bHLH transcription factor</shortName>
    </recommendedName>
    <alternativeName>
        <fullName evidence="6">Basic helix-loop-helix protein</fullName>
    </alternativeName>
</protein>
<comment type="subcellular location">
    <subcellularLocation>
        <location evidence="1 6">Nucleus</location>
    </subcellularLocation>
</comment>
<keyword evidence="4 6" id="KW-0804">Transcription</keyword>
<proteinExistence type="inferred from homology"/>
<feature type="compositionally biased region" description="Pro residues" evidence="7">
    <location>
        <begin position="353"/>
        <end position="364"/>
    </location>
</feature>
<dbReference type="RefSeq" id="XP_020106280.1">
    <property type="nucleotide sequence ID" value="XM_020250691.1"/>
</dbReference>
<evidence type="ECO:0000256" key="7">
    <source>
        <dbReference type="SAM" id="MobiDB-lite"/>
    </source>
</evidence>
<evidence type="ECO:0000256" key="3">
    <source>
        <dbReference type="ARBA" id="ARBA00023015"/>
    </source>
</evidence>
<keyword evidence="3 6" id="KW-0805">Transcription regulation</keyword>
<dbReference type="Pfam" id="PF14215">
    <property type="entry name" value="bHLH-MYC_N"/>
    <property type="match status" value="1"/>
</dbReference>
<reference evidence="9" key="1">
    <citation type="journal article" date="2015" name="Nat. Genet.">
        <title>The pineapple genome and the evolution of CAM photosynthesis.</title>
        <authorList>
            <person name="Ming R."/>
            <person name="VanBuren R."/>
            <person name="Wai C.M."/>
            <person name="Tang H."/>
            <person name="Schatz M.C."/>
            <person name="Bowers J.E."/>
            <person name="Lyons E."/>
            <person name="Wang M.L."/>
            <person name="Chen J."/>
            <person name="Biggers E."/>
            <person name="Zhang J."/>
            <person name="Huang L."/>
            <person name="Zhang L."/>
            <person name="Miao W."/>
            <person name="Zhang J."/>
            <person name="Ye Z."/>
            <person name="Miao C."/>
            <person name="Lin Z."/>
            <person name="Wang H."/>
            <person name="Zhou H."/>
            <person name="Yim W.C."/>
            <person name="Priest H.D."/>
            <person name="Zheng C."/>
            <person name="Woodhouse M."/>
            <person name="Edger P.P."/>
            <person name="Guyot R."/>
            <person name="Guo H.B."/>
            <person name="Guo H."/>
            <person name="Zheng G."/>
            <person name="Singh R."/>
            <person name="Sharma A."/>
            <person name="Min X."/>
            <person name="Zheng Y."/>
            <person name="Lee H."/>
            <person name="Gurtowski J."/>
            <person name="Sedlazeck F.J."/>
            <person name="Harkess A."/>
            <person name="McKain M.R."/>
            <person name="Liao Z."/>
            <person name="Fang J."/>
            <person name="Liu J."/>
            <person name="Zhang X."/>
            <person name="Zhang Q."/>
            <person name="Hu W."/>
            <person name="Qin Y."/>
            <person name="Wang K."/>
            <person name="Chen L.Y."/>
            <person name="Shirley N."/>
            <person name="Lin Y.R."/>
            <person name="Liu L.Y."/>
            <person name="Hernandez A.G."/>
            <person name="Wright C.L."/>
            <person name="Bulone V."/>
            <person name="Tuskan G.A."/>
            <person name="Heath K."/>
            <person name="Zee F."/>
            <person name="Moore P.H."/>
            <person name="Sunkar R."/>
            <person name="Leebens-Mack J.H."/>
            <person name="Mockler T."/>
            <person name="Bennetzen J.L."/>
            <person name="Freeling M."/>
            <person name="Sankoff D."/>
            <person name="Paterson A.H."/>
            <person name="Zhu X."/>
            <person name="Yang X."/>
            <person name="Smith J.A."/>
            <person name="Cushman J.C."/>
            <person name="Paull R.E."/>
            <person name="Yu Q."/>
        </authorList>
    </citation>
    <scope>NUCLEOTIDE SEQUENCE [LARGE SCALE GENOMIC DNA]</scope>
    <source>
        <strain evidence="9">cv. F153</strain>
    </source>
</reference>
<dbReference type="GO" id="GO:0003700">
    <property type="term" value="F:DNA-binding transcription factor activity"/>
    <property type="evidence" value="ECO:0007669"/>
    <property type="project" value="InterPro"/>
</dbReference>
<keyword evidence="9" id="KW-1185">Reference proteome</keyword>
<dbReference type="GO" id="GO:0005634">
    <property type="term" value="C:nucleus"/>
    <property type="evidence" value="ECO:0007669"/>
    <property type="project" value="UniProtKB-SubCell"/>
</dbReference>
<dbReference type="InterPro" id="IPR045084">
    <property type="entry name" value="AIB/MYC-like"/>
</dbReference>
<evidence type="ECO:0000313" key="10">
    <source>
        <dbReference type="RefSeq" id="XP_020106280.1"/>
    </source>
</evidence>
<evidence type="ECO:0000256" key="6">
    <source>
        <dbReference type="RuleBase" id="RU369104"/>
    </source>
</evidence>
<dbReference type="Gene3D" id="4.10.280.10">
    <property type="entry name" value="Helix-loop-helix DNA-binding domain"/>
    <property type="match status" value="1"/>
</dbReference>
<dbReference type="PANTHER" id="PTHR11514">
    <property type="entry name" value="MYC"/>
    <property type="match status" value="1"/>
</dbReference>
<dbReference type="Gene3D" id="3.30.450.40">
    <property type="match status" value="1"/>
</dbReference>
<evidence type="ECO:0000256" key="1">
    <source>
        <dbReference type="ARBA" id="ARBA00004123"/>
    </source>
</evidence>
<evidence type="ECO:0000256" key="4">
    <source>
        <dbReference type="ARBA" id="ARBA00023163"/>
    </source>
</evidence>
<evidence type="ECO:0000256" key="2">
    <source>
        <dbReference type="ARBA" id="ARBA00005510"/>
    </source>
</evidence>
<organism evidence="9 10">
    <name type="scientific">Ananas comosus</name>
    <name type="common">Pineapple</name>
    <name type="synonym">Ananas ananas</name>
    <dbReference type="NCBI Taxonomy" id="4615"/>
    <lineage>
        <taxon>Eukaryota</taxon>
        <taxon>Viridiplantae</taxon>
        <taxon>Streptophyta</taxon>
        <taxon>Embryophyta</taxon>
        <taxon>Tracheophyta</taxon>
        <taxon>Spermatophyta</taxon>
        <taxon>Magnoliopsida</taxon>
        <taxon>Liliopsida</taxon>
        <taxon>Poales</taxon>
        <taxon>Bromeliaceae</taxon>
        <taxon>Bromelioideae</taxon>
        <taxon>Ananas</taxon>
    </lineage>
</organism>
<name>A0A6P5GLT4_ANACO</name>
<dbReference type="Pfam" id="PF22754">
    <property type="entry name" value="bHLH-TF_ACT-like_plant"/>
    <property type="match status" value="1"/>
</dbReference>
<evidence type="ECO:0000313" key="9">
    <source>
        <dbReference type="Proteomes" id="UP000515123"/>
    </source>
</evidence>
<gene>
    <name evidence="10" type="primary">LOC109722595</name>
</gene>
<evidence type="ECO:0000259" key="8">
    <source>
        <dbReference type="PROSITE" id="PS50888"/>
    </source>
</evidence>
<feature type="compositionally biased region" description="Basic and acidic residues" evidence="7">
    <location>
        <begin position="434"/>
        <end position="448"/>
    </location>
</feature>
<dbReference type="AlphaFoldDB" id="A0A6P5GLT4"/>
<dbReference type="GO" id="GO:0000976">
    <property type="term" value="F:transcription cis-regulatory region binding"/>
    <property type="evidence" value="ECO:0007669"/>
    <property type="project" value="TreeGrafter"/>
</dbReference>
<dbReference type="InterPro" id="IPR011598">
    <property type="entry name" value="bHLH_dom"/>
</dbReference>
<dbReference type="InterPro" id="IPR029016">
    <property type="entry name" value="GAF-like_dom_sf"/>
</dbReference>
<reference evidence="10" key="2">
    <citation type="submission" date="2025-08" db="UniProtKB">
        <authorList>
            <consortium name="RefSeq"/>
        </authorList>
    </citation>
    <scope>IDENTIFICATION</scope>
    <source>
        <tissue evidence="10">Leaf</tissue>
    </source>
</reference>
<feature type="region of interest" description="Disordered" evidence="7">
    <location>
        <begin position="339"/>
        <end position="383"/>
    </location>
</feature>
<dbReference type="GeneID" id="109722595"/>
<dbReference type="FunFam" id="4.10.280.10:FF:000078">
    <property type="entry name" value="Transcription factor bHLH13"/>
    <property type="match status" value="1"/>
</dbReference>
<accession>A0A6P5GLT4</accession>
<feature type="region of interest" description="Disordered" evidence="7">
    <location>
        <begin position="397"/>
        <end position="448"/>
    </location>
</feature>